<evidence type="ECO:0000256" key="1">
    <source>
        <dbReference type="ARBA" id="ARBA00005986"/>
    </source>
</evidence>
<evidence type="ECO:0000256" key="2">
    <source>
        <dbReference type="SAM" id="MobiDB-lite"/>
    </source>
</evidence>
<protein>
    <submittedName>
        <fullName evidence="4">HypE protein</fullName>
    </submittedName>
</protein>
<evidence type="ECO:0000313" key="4">
    <source>
        <dbReference type="EMBL" id="KAK8085183.1"/>
    </source>
</evidence>
<dbReference type="Pfam" id="PF07110">
    <property type="entry name" value="EthD"/>
    <property type="match status" value="1"/>
</dbReference>
<feature type="compositionally biased region" description="Basic and acidic residues" evidence="2">
    <location>
        <begin position="22"/>
        <end position="45"/>
    </location>
</feature>
<comment type="caution">
    <text evidence="4">The sequence shown here is derived from an EMBL/GenBank/DDBJ whole genome shotgun (WGS) entry which is preliminary data.</text>
</comment>
<dbReference type="RefSeq" id="XP_066669692.1">
    <property type="nucleotide sequence ID" value="XM_066810769.1"/>
</dbReference>
<proteinExistence type="inferred from homology"/>
<gene>
    <name evidence="4" type="ORF">PG997_006454</name>
</gene>
<reference evidence="4 5" key="1">
    <citation type="submission" date="2023-01" db="EMBL/GenBank/DDBJ databases">
        <title>Analysis of 21 Apiospora genomes using comparative genomics revels a genus with tremendous synthesis potential of carbohydrate active enzymes and secondary metabolites.</title>
        <authorList>
            <person name="Sorensen T."/>
        </authorList>
    </citation>
    <scope>NUCLEOTIDE SEQUENCE [LARGE SCALE GENOMIC DNA]</scope>
    <source>
        <strain evidence="4 5">CBS 114990</strain>
    </source>
</reference>
<dbReference type="GeneID" id="92043829"/>
<feature type="region of interest" description="Disordered" evidence="2">
    <location>
        <begin position="1"/>
        <end position="56"/>
    </location>
</feature>
<feature type="compositionally biased region" description="Low complexity" evidence="2">
    <location>
        <begin position="1"/>
        <end position="21"/>
    </location>
</feature>
<comment type="similarity">
    <text evidence="1">Belongs to the tpcK family.</text>
</comment>
<sequence length="110" mass="12225">MLQDRAAGPPAARPYARAVPRPLRERAHPAHAEPDERYYVRRDDVNDSNGNGNGTSFPAAVDYDAVAILMYRDNAHFDANWAFFEDPETSKIIAADGAEFSGWTKGVFLQ</sequence>
<dbReference type="Proteomes" id="UP001433268">
    <property type="component" value="Unassembled WGS sequence"/>
</dbReference>
<keyword evidence="5" id="KW-1185">Reference proteome</keyword>
<evidence type="ECO:0000259" key="3">
    <source>
        <dbReference type="Pfam" id="PF07110"/>
    </source>
</evidence>
<organism evidence="4 5">
    <name type="scientific">Apiospora hydei</name>
    <dbReference type="NCBI Taxonomy" id="1337664"/>
    <lineage>
        <taxon>Eukaryota</taxon>
        <taxon>Fungi</taxon>
        <taxon>Dikarya</taxon>
        <taxon>Ascomycota</taxon>
        <taxon>Pezizomycotina</taxon>
        <taxon>Sordariomycetes</taxon>
        <taxon>Xylariomycetidae</taxon>
        <taxon>Amphisphaeriales</taxon>
        <taxon>Apiosporaceae</taxon>
        <taxon>Apiospora</taxon>
    </lineage>
</organism>
<dbReference type="EMBL" id="JAQQWN010000005">
    <property type="protein sequence ID" value="KAK8085183.1"/>
    <property type="molecule type" value="Genomic_DNA"/>
</dbReference>
<accession>A0ABR1WNU9</accession>
<feature type="domain" description="EthD" evidence="3">
    <location>
        <begin position="38"/>
        <end position="101"/>
    </location>
</feature>
<dbReference type="InterPro" id="IPR009799">
    <property type="entry name" value="EthD_dom"/>
</dbReference>
<evidence type="ECO:0000313" key="5">
    <source>
        <dbReference type="Proteomes" id="UP001433268"/>
    </source>
</evidence>
<name>A0ABR1WNU9_9PEZI</name>